<accession>A0A9N9GDB2</accession>
<sequence length="267" mass="31264">MSNSKSNIKQIFDTKLPPECILQILDYISLIDLSTIFSCLLINKHWCATTIAVLWRNPFRLLKARRSRSATSVQDWRIRAAHLFESYMSFLDSEARAQLRRAPIKLLANRTKILMIQPPKSPQNIIIDYVSFMDDSINCNEILDAAHCWVLLLRTKMAAIETNFEKVIYTGKLMPKLKSEIVMYPEGELVESNDNSDNSSKSHVFNYNINREQSQQRQKQEIEKFHPEPIISRVLCDFLARRSPLLSRLRCDLEDWQTRELNRKFEI</sequence>
<comment type="caution">
    <text evidence="1">The sequence shown here is derived from an EMBL/GenBank/DDBJ whole genome shotgun (WGS) entry which is preliminary data.</text>
</comment>
<gene>
    <name evidence="1" type="ORF">ALEPTO_LOCUS8026</name>
</gene>
<keyword evidence="2" id="KW-1185">Reference proteome</keyword>
<dbReference type="AlphaFoldDB" id="A0A9N9GDB2"/>
<dbReference type="EMBL" id="CAJVPS010004052">
    <property type="protein sequence ID" value="CAG8598359.1"/>
    <property type="molecule type" value="Genomic_DNA"/>
</dbReference>
<proteinExistence type="predicted"/>
<dbReference type="Proteomes" id="UP000789508">
    <property type="component" value="Unassembled WGS sequence"/>
</dbReference>
<evidence type="ECO:0000313" key="1">
    <source>
        <dbReference type="EMBL" id="CAG8598359.1"/>
    </source>
</evidence>
<dbReference type="OrthoDB" id="2388139at2759"/>
<name>A0A9N9GDB2_9GLOM</name>
<reference evidence="1" key="1">
    <citation type="submission" date="2021-06" db="EMBL/GenBank/DDBJ databases">
        <authorList>
            <person name="Kallberg Y."/>
            <person name="Tangrot J."/>
            <person name="Rosling A."/>
        </authorList>
    </citation>
    <scope>NUCLEOTIDE SEQUENCE</scope>
    <source>
        <strain evidence="1">FL130A</strain>
    </source>
</reference>
<protein>
    <submittedName>
        <fullName evidence="1">91_t:CDS:1</fullName>
    </submittedName>
</protein>
<organism evidence="1 2">
    <name type="scientific">Ambispora leptoticha</name>
    <dbReference type="NCBI Taxonomy" id="144679"/>
    <lineage>
        <taxon>Eukaryota</taxon>
        <taxon>Fungi</taxon>
        <taxon>Fungi incertae sedis</taxon>
        <taxon>Mucoromycota</taxon>
        <taxon>Glomeromycotina</taxon>
        <taxon>Glomeromycetes</taxon>
        <taxon>Archaeosporales</taxon>
        <taxon>Ambisporaceae</taxon>
        <taxon>Ambispora</taxon>
    </lineage>
</organism>
<evidence type="ECO:0000313" key="2">
    <source>
        <dbReference type="Proteomes" id="UP000789508"/>
    </source>
</evidence>